<sequence>MTKLGVDKIVIEQLNPTTNGRLQIDAQSSSSAQLVRLRLTSHRPSMASRPPPTFSHALHAACSRSPPLSLLHAGDAPTPQDDIRSPPSSLYFSDMPPDLHRKSSPRLHRTLSPLFQCPPFLFFSFSISVMALVGGDFRSRLDATIASHYFATALGFVAVPGPERCWQRFCSRWGWWRV</sequence>
<dbReference type="EMBL" id="CAMAPE010000013">
    <property type="protein sequence ID" value="CAH9080300.1"/>
    <property type="molecule type" value="Genomic_DNA"/>
</dbReference>
<evidence type="ECO:0000313" key="3">
    <source>
        <dbReference type="Proteomes" id="UP001152484"/>
    </source>
</evidence>
<feature type="transmembrane region" description="Helical" evidence="1">
    <location>
        <begin position="111"/>
        <end position="133"/>
    </location>
</feature>
<feature type="transmembrane region" description="Helical" evidence="1">
    <location>
        <begin position="145"/>
        <end position="162"/>
    </location>
</feature>
<dbReference type="Proteomes" id="UP001152484">
    <property type="component" value="Unassembled WGS sequence"/>
</dbReference>
<evidence type="ECO:0000256" key="1">
    <source>
        <dbReference type="SAM" id="Phobius"/>
    </source>
</evidence>
<dbReference type="AlphaFoldDB" id="A0A9P0YX63"/>
<dbReference type="OrthoDB" id="1305065at2759"/>
<keyword evidence="1" id="KW-0812">Transmembrane</keyword>
<name>A0A9P0YX63_CUSEU</name>
<comment type="caution">
    <text evidence="2">The sequence shown here is derived from an EMBL/GenBank/DDBJ whole genome shotgun (WGS) entry which is preliminary data.</text>
</comment>
<gene>
    <name evidence="2" type="ORF">CEURO_LOCUS7429</name>
</gene>
<evidence type="ECO:0000313" key="2">
    <source>
        <dbReference type="EMBL" id="CAH9080300.1"/>
    </source>
</evidence>
<keyword evidence="3" id="KW-1185">Reference proteome</keyword>
<proteinExistence type="predicted"/>
<keyword evidence="1" id="KW-1133">Transmembrane helix</keyword>
<keyword evidence="1" id="KW-0472">Membrane</keyword>
<accession>A0A9P0YX63</accession>
<organism evidence="2 3">
    <name type="scientific">Cuscuta europaea</name>
    <name type="common">European dodder</name>
    <dbReference type="NCBI Taxonomy" id="41803"/>
    <lineage>
        <taxon>Eukaryota</taxon>
        <taxon>Viridiplantae</taxon>
        <taxon>Streptophyta</taxon>
        <taxon>Embryophyta</taxon>
        <taxon>Tracheophyta</taxon>
        <taxon>Spermatophyta</taxon>
        <taxon>Magnoliopsida</taxon>
        <taxon>eudicotyledons</taxon>
        <taxon>Gunneridae</taxon>
        <taxon>Pentapetalae</taxon>
        <taxon>asterids</taxon>
        <taxon>lamiids</taxon>
        <taxon>Solanales</taxon>
        <taxon>Convolvulaceae</taxon>
        <taxon>Cuscuteae</taxon>
        <taxon>Cuscuta</taxon>
        <taxon>Cuscuta subgen. Cuscuta</taxon>
    </lineage>
</organism>
<protein>
    <submittedName>
        <fullName evidence="2">Uncharacterized protein</fullName>
    </submittedName>
</protein>
<reference evidence="2" key="1">
    <citation type="submission" date="2022-07" db="EMBL/GenBank/DDBJ databases">
        <authorList>
            <person name="Macas J."/>
            <person name="Novak P."/>
            <person name="Neumann P."/>
        </authorList>
    </citation>
    <scope>NUCLEOTIDE SEQUENCE</scope>
</reference>